<evidence type="ECO:0000256" key="5">
    <source>
        <dbReference type="ARBA" id="ARBA00022737"/>
    </source>
</evidence>
<evidence type="ECO:0000256" key="4">
    <source>
        <dbReference type="ARBA" id="ARBA00022723"/>
    </source>
</evidence>
<dbReference type="InterPro" id="IPR001841">
    <property type="entry name" value="Znf_RING"/>
</dbReference>
<dbReference type="OrthoDB" id="1431934at2759"/>
<keyword evidence="8" id="KW-0862">Zinc</keyword>
<dbReference type="Gene3D" id="3.30.40.10">
    <property type="entry name" value="Zinc/RING finger domain, C3HC4 (zinc finger)"/>
    <property type="match status" value="1"/>
</dbReference>
<name>A0A0V1FSI1_TRIPS</name>
<sequence length="334" mass="37523">MGVCPVKVSKTLAALVKRSPDSPTQMFKHSLRMRRFRIGLWINISFLSQAHFIKTEQQVNHSYASSVAFEMKKLMHERLVNDDKKGDMSTQSAARKSALFRFGRRTKRKSKKTMPVGNSKERNSATDMVEGMGHSTCGSSSIQSQSFFPVQPTPDAFCDDQQASALPAVSKGATKECPVCVTRQPIEQFPRLICCNHRACLSCLIEVRHALQILESRVNLTCYECNEMLHPDDVYSILKNKPHLIEKYEEFSVRRVLMSDPDTRWCPAPDCSYAVIASGCAACPEIKCERIGCGASFCYHCKMIWHSNQTCDEARASRRSVANSPMQIDVNPAI</sequence>
<dbReference type="PANTHER" id="PTHR11685">
    <property type="entry name" value="RBR FAMILY RING FINGER AND IBR DOMAIN-CONTAINING"/>
    <property type="match status" value="1"/>
</dbReference>
<evidence type="ECO:0000256" key="8">
    <source>
        <dbReference type="ARBA" id="ARBA00022833"/>
    </source>
</evidence>
<evidence type="ECO:0000256" key="3">
    <source>
        <dbReference type="ARBA" id="ARBA00022679"/>
    </source>
</evidence>
<dbReference type="PROSITE" id="PS50089">
    <property type="entry name" value="ZF_RING_2"/>
    <property type="match status" value="1"/>
</dbReference>
<evidence type="ECO:0000313" key="12">
    <source>
        <dbReference type="EMBL" id="KRY88783.1"/>
    </source>
</evidence>
<keyword evidence="3" id="KW-0808">Transferase</keyword>
<reference evidence="12 13" key="1">
    <citation type="submission" date="2015-01" db="EMBL/GenBank/DDBJ databases">
        <title>Evolution of Trichinella species and genotypes.</title>
        <authorList>
            <person name="Korhonen P.K."/>
            <person name="Edoardo P."/>
            <person name="Giuseppe L.R."/>
            <person name="Gasser R.B."/>
        </authorList>
    </citation>
    <scope>NUCLEOTIDE SEQUENCE [LARGE SCALE GENOMIC DNA]</scope>
    <source>
        <strain evidence="12">ISS470</strain>
    </source>
</reference>
<dbReference type="InterPro" id="IPR031127">
    <property type="entry name" value="E3_UB_ligase_RBR"/>
</dbReference>
<dbReference type="InterPro" id="IPR044066">
    <property type="entry name" value="TRIAD_supradom"/>
</dbReference>
<dbReference type="FunFam" id="2.20.25.20:FF:000004">
    <property type="entry name" value="RBR-type E3 ubiquitin transferase"/>
    <property type="match status" value="1"/>
</dbReference>
<dbReference type="PROSITE" id="PS51873">
    <property type="entry name" value="TRIAD"/>
    <property type="match status" value="1"/>
</dbReference>
<evidence type="ECO:0000256" key="7">
    <source>
        <dbReference type="ARBA" id="ARBA00022786"/>
    </source>
</evidence>
<dbReference type="Gene3D" id="2.20.25.20">
    <property type="match status" value="1"/>
</dbReference>
<dbReference type="Proteomes" id="UP000054995">
    <property type="component" value="Unassembled WGS sequence"/>
</dbReference>
<proteinExistence type="predicted"/>
<evidence type="ECO:0000256" key="9">
    <source>
        <dbReference type="PROSITE-ProRule" id="PRU00175"/>
    </source>
</evidence>
<feature type="domain" description="RING-type" evidence="11">
    <location>
        <begin position="173"/>
        <end position="334"/>
    </location>
</feature>
<evidence type="ECO:0000256" key="2">
    <source>
        <dbReference type="ARBA" id="ARBA00012251"/>
    </source>
</evidence>
<evidence type="ECO:0000256" key="6">
    <source>
        <dbReference type="ARBA" id="ARBA00022771"/>
    </source>
</evidence>
<dbReference type="Pfam" id="PF01485">
    <property type="entry name" value="IBR"/>
    <property type="match status" value="1"/>
</dbReference>
<dbReference type="AlphaFoldDB" id="A0A0V1FSI1"/>
<evidence type="ECO:0000256" key="1">
    <source>
        <dbReference type="ARBA" id="ARBA00001798"/>
    </source>
</evidence>
<evidence type="ECO:0000259" key="10">
    <source>
        <dbReference type="PROSITE" id="PS50089"/>
    </source>
</evidence>
<comment type="catalytic activity">
    <reaction evidence="1">
        <text>[E2 ubiquitin-conjugating enzyme]-S-ubiquitinyl-L-cysteine + [acceptor protein]-L-lysine = [E2 ubiquitin-conjugating enzyme]-L-cysteine + [acceptor protein]-N(6)-ubiquitinyl-L-lysine.</text>
        <dbReference type="EC" id="2.3.2.31"/>
    </reaction>
</comment>
<dbReference type="InterPro" id="IPR002867">
    <property type="entry name" value="IBR_dom"/>
</dbReference>
<dbReference type="GO" id="GO:0016567">
    <property type="term" value="P:protein ubiquitination"/>
    <property type="evidence" value="ECO:0007669"/>
    <property type="project" value="InterPro"/>
</dbReference>
<dbReference type="EMBL" id="JYDT01000038">
    <property type="protein sequence ID" value="KRY88783.1"/>
    <property type="molecule type" value="Genomic_DNA"/>
</dbReference>
<evidence type="ECO:0000313" key="13">
    <source>
        <dbReference type="Proteomes" id="UP000054995"/>
    </source>
</evidence>
<gene>
    <name evidence="12" type="primary">rnf19b</name>
    <name evidence="12" type="ORF">T4D_783</name>
</gene>
<accession>A0A0V1FSI1</accession>
<keyword evidence="5" id="KW-0677">Repeat</keyword>
<dbReference type="SMART" id="SM00647">
    <property type="entry name" value="IBR"/>
    <property type="match status" value="1"/>
</dbReference>
<protein>
    <recommendedName>
        <fullName evidence="2">RBR-type E3 ubiquitin transferase</fullName>
        <ecNumber evidence="2">2.3.2.31</ecNumber>
    </recommendedName>
</protein>
<keyword evidence="4" id="KW-0479">Metal-binding</keyword>
<comment type="caution">
    <text evidence="12">The sequence shown here is derived from an EMBL/GenBank/DDBJ whole genome shotgun (WGS) entry which is preliminary data.</text>
</comment>
<organism evidence="12 13">
    <name type="scientific">Trichinella pseudospiralis</name>
    <name type="common">Parasitic roundworm</name>
    <dbReference type="NCBI Taxonomy" id="6337"/>
    <lineage>
        <taxon>Eukaryota</taxon>
        <taxon>Metazoa</taxon>
        <taxon>Ecdysozoa</taxon>
        <taxon>Nematoda</taxon>
        <taxon>Enoplea</taxon>
        <taxon>Dorylaimia</taxon>
        <taxon>Trichinellida</taxon>
        <taxon>Trichinellidae</taxon>
        <taxon>Trichinella</taxon>
    </lineage>
</organism>
<dbReference type="CDD" id="cd20338">
    <property type="entry name" value="BRcat_RBR_RNF19"/>
    <property type="match status" value="1"/>
</dbReference>
<keyword evidence="13" id="KW-1185">Reference proteome</keyword>
<keyword evidence="7" id="KW-0833">Ubl conjugation pathway</keyword>
<feature type="domain" description="RING-type" evidence="10">
    <location>
        <begin position="177"/>
        <end position="226"/>
    </location>
</feature>
<dbReference type="GO" id="GO:0061630">
    <property type="term" value="F:ubiquitin protein ligase activity"/>
    <property type="evidence" value="ECO:0007669"/>
    <property type="project" value="UniProtKB-EC"/>
</dbReference>
<evidence type="ECO:0000259" key="11">
    <source>
        <dbReference type="PROSITE" id="PS51873"/>
    </source>
</evidence>
<dbReference type="SUPFAM" id="SSF57850">
    <property type="entry name" value="RING/U-box"/>
    <property type="match status" value="2"/>
</dbReference>
<dbReference type="GO" id="GO:0008270">
    <property type="term" value="F:zinc ion binding"/>
    <property type="evidence" value="ECO:0007669"/>
    <property type="project" value="UniProtKB-KW"/>
</dbReference>
<keyword evidence="6 9" id="KW-0863">Zinc-finger</keyword>
<dbReference type="EC" id="2.3.2.31" evidence="2"/>
<dbReference type="InterPro" id="IPR013083">
    <property type="entry name" value="Znf_RING/FYVE/PHD"/>
</dbReference>